<dbReference type="EMBL" id="BPLR01002363">
    <property type="protein sequence ID" value="GIX72989.1"/>
    <property type="molecule type" value="Genomic_DNA"/>
</dbReference>
<evidence type="ECO:0000313" key="3">
    <source>
        <dbReference type="Proteomes" id="UP001054945"/>
    </source>
</evidence>
<evidence type="ECO:0000313" key="2">
    <source>
        <dbReference type="EMBL" id="GIX72989.1"/>
    </source>
</evidence>
<keyword evidence="3" id="KW-1185">Reference proteome</keyword>
<feature type="transmembrane region" description="Helical" evidence="1">
    <location>
        <begin position="89"/>
        <end position="110"/>
    </location>
</feature>
<accession>A0AAV4MQ91</accession>
<proteinExistence type="predicted"/>
<evidence type="ECO:0000256" key="1">
    <source>
        <dbReference type="SAM" id="Phobius"/>
    </source>
</evidence>
<name>A0AAV4MQ91_CAEEX</name>
<gene>
    <name evidence="2" type="ORF">CEXT_194451</name>
</gene>
<dbReference type="AlphaFoldDB" id="A0AAV4MQ91"/>
<keyword evidence="1" id="KW-1133">Transmembrane helix</keyword>
<dbReference type="Proteomes" id="UP001054945">
    <property type="component" value="Unassembled WGS sequence"/>
</dbReference>
<comment type="caution">
    <text evidence="2">The sequence shown here is derived from an EMBL/GenBank/DDBJ whole genome shotgun (WGS) entry which is preliminary data.</text>
</comment>
<protein>
    <submittedName>
        <fullName evidence="2">Uncharacterized protein</fullName>
    </submittedName>
</protein>
<keyword evidence="1" id="KW-0472">Membrane</keyword>
<sequence length="133" mass="15519">MGKKLMYLAGDKERERDITVVDDGKKPDFFIPVEDYVQEITVFRKVSSATFMIQPGPFIPIQNQTRNGRSNPARPVKCPDPHPPIARHLQVAIIFTLCGLMYLWRLLAVTKKRFPMLKRRSARYKNNHIFYVE</sequence>
<organism evidence="2 3">
    <name type="scientific">Caerostris extrusa</name>
    <name type="common">Bark spider</name>
    <name type="synonym">Caerostris bankana</name>
    <dbReference type="NCBI Taxonomy" id="172846"/>
    <lineage>
        <taxon>Eukaryota</taxon>
        <taxon>Metazoa</taxon>
        <taxon>Ecdysozoa</taxon>
        <taxon>Arthropoda</taxon>
        <taxon>Chelicerata</taxon>
        <taxon>Arachnida</taxon>
        <taxon>Araneae</taxon>
        <taxon>Araneomorphae</taxon>
        <taxon>Entelegynae</taxon>
        <taxon>Araneoidea</taxon>
        <taxon>Araneidae</taxon>
        <taxon>Caerostris</taxon>
    </lineage>
</organism>
<keyword evidence="1" id="KW-0812">Transmembrane</keyword>
<reference evidence="2 3" key="1">
    <citation type="submission" date="2021-06" db="EMBL/GenBank/DDBJ databases">
        <title>Caerostris extrusa draft genome.</title>
        <authorList>
            <person name="Kono N."/>
            <person name="Arakawa K."/>
        </authorList>
    </citation>
    <scope>NUCLEOTIDE SEQUENCE [LARGE SCALE GENOMIC DNA]</scope>
</reference>